<evidence type="ECO:0000313" key="6">
    <source>
        <dbReference type="Proteomes" id="UP000182725"/>
    </source>
</evidence>
<keyword evidence="2 5" id="KW-0238">DNA-binding</keyword>
<dbReference type="Gene3D" id="1.10.10.10">
    <property type="entry name" value="Winged helix-like DNA-binding domain superfamily/Winged helix DNA-binding domain"/>
    <property type="match status" value="1"/>
</dbReference>
<dbReference type="InterPro" id="IPR036390">
    <property type="entry name" value="WH_DNA-bd_sf"/>
</dbReference>
<reference evidence="5 6" key="1">
    <citation type="submission" date="2016-10" db="EMBL/GenBank/DDBJ databases">
        <authorList>
            <person name="de Groot N.N."/>
        </authorList>
    </citation>
    <scope>NUCLEOTIDE SEQUENCE [LARGE SCALE GENOMIC DNA]</scope>
    <source>
        <strain evidence="5 6">DSM 22274</strain>
    </source>
</reference>
<keyword evidence="1" id="KW-0805">Transcription regulation</keyword>
<dbReference type="GO" id="GO:0003700">
    <property type="term" value="F:DNA-binding transcription factor activity"/>
    <property type="evidence" value="ECO:0007669"/>
    <property type="project" value="InterPro"/>
</dbReference>
<evidence type="ECO:0000259" key="4">
    <source>
        <dbReference type="PROSITE" id="PS50987"/>
    </source>
</evidence>
<evidence type="ECO:0000256" key="1">
    <source>
        <dbReference type="ARBA" id="ARBA00023015"/>
    </source>
</evidence>
<keyword evidence="3" id="KW-0804">Transcription</keyword>
<gene>
    <name evidence="5" type="ORF">SAMN04489740_4109</name>
</gene>
<sequence length="108" mass="11659">MPEETIFPPQIQLFLKALSSESRQKTLALFATGRALSVGEASQLSGLGQSTTSEQLAALRAGGLLRADRYGKTVMYRPDPDAIREQLKVLSSYLNTCCPPLGESDGSR</sequence>
<evidence type="ECO:0000313" key="5">
    <source>
        <dbReference type="EMBL" id="SEF11497.1"/>
    </source>
</evidence>
<dbReference type="GO" id="GO:0003677">
    <property type="term" value="F:DNA binding"/>
    <property type="evidence" value="ECO:0007669"/>
    <property type="project" value="UniProtKB-KW"/>
</dbReference>
<dbReference type="SMART" id="SM00418">
    <property type="entry name" value="HTH_ARSR"/>
    <property type="match status" value="1"/>
</dbReference>
<dbReference type="AlphaFoldDB" id="A0A1H5PEP7"/>
<proteinExistence type="predicted"/>
<evidence type="ECO:0000256" key="3">
    <source>
        <dbReference type="ARBA" id="ARBA00023163"/>
    </source>
</evidence>
<feature type="domain" description="HTH arsR-type" evidence="4">
    <location>
        <begin position="3"/>
        <end position="98"/>
    </location>
</feature>
<name>A0A1H5PEP7_9MICC</name>
<dbReference type="InterPro" id="IPR011991">
    <property type="entry name" value="ArsR-like_HTH"/>
</dbReference>
<dbReference type="InterPro" id="IPR036388">
    <property type="entry name" value="WH-like_DNA-bd_sf"/>
</dbReference>
<dbReference type="PROSITE" id="PS50987">
    <property type="entry name" value="HTH_ARSR_2"/>
    <property type="match status" value="1"/>
</dbReference>
<dbReference type="EMBL" id="FNTV01000002">
    <property type="protein sequence ID" value="SEF11497.1"/>
    <property type="molecule type" value="Genomic_DNA"/>
</dbReference>
<dbReference type="InterPro" id="IPR051011">
    <property type="entry name" value="Metal_resp_trans_reg"/>
</dbReference>
<dbReference type="PANTHER" id="PTHR43132:SF2">
    <property type="entry name" value="ARSENICAL RESISTANCE OPERON REPRESSOR ARSR-RELATED"/>
    <property type="match status" value="1"/>
</dbReference>
<evidence type="ECO:0000256" key="2">
    <source>
        <dbReference type="ARBA" id="ARBA00023125"/>
    </source>
</evidence>
<dbReference type="InterPro" id="IPR001845">
    <property type="entry name" value="HTH_ArsR_DNA-bd_dom"/>
</dbReference>
<dbReference type="PANTHER" id="PTHR43132">
    <property type="entry name" value="ARSENICAL RESISTANCE OPERON REPRESSOR ARSR-RELATED"/>
    <property type="match status" value="1"/>
</dbReference>
<accession>A0A1H5PEP7</accession>
<dbReference type="PRINTS" id="PR00778">
    <property type="entry name" value="HTHARSR"/>
</dbReference>
<dbReference type="SUPFAM" id="SSF46785">
    <property type="entry name" value="Winged helix' DNA-binding domain"/>
    <property type="match status" value="1"/>
</dbReference>
<dbReference type="RefSeq" id="WP_074713550.1">
    <property type="nucleotide sequence ID" value="NZ_FNTV01000002.1"/>
</dbReference>
<dbReference type="CDD" id="cd00090">
    <property type="entry name" value="HTH_ARSR"/>
    <property type="match status" value="1"/>
</dbReference>
<dbReference type="Proteomes" id="UP000182725">
    <property type="component" value="Unassembled WGS sequence"/>
</dbReference>
<organism evidence="5 6">
    <name type="scientific">Arthrobacter alpinus</name>
    <dbReference type="NCBI Taxonomy" id="656366"/>
    <lineage>
        <taxon>Bacteria</taxon>
        <taxon>Bacillati</taxon>
        <taxon>Actinomycetota</taxon>
        <taxon>Actinomycetes</taxon>
        <taxon>Micrococcales</taxon>
        <taxon>Micrococcaceae</taxon>
        <taxon>Arthrobacter</taxon>
    </lineage>
</organism>
<protein>
    <submittedName>
        <fullName evidence="5">DNA-binding transcriptional regulator, ArsR family</fullName>
    </submittedName>
</protein>